<reference evidence="3" key="1">
    <citation type="journal article" date="2007" name="Science">
        <title>Evolutionary and biomedical insights from the rhesus macaque genome.</title>
        <authorList>
            <person name="Gibbs R.A."/>
            <person name="Rogers J."/>
            <person name="Katze M.G."/>
            <person name="Bumgarner R."/>
            <person name="Weinstock G.M."/>
            <person name="Mardis E.R."/>
            <person name="Remington K.A."/>
            <person name="Strausberg R.L."/>
            <person name="Venter J.C."/>
            <person name="Wilson R.K."/>
            <person name="Batzer M.A."/>
            <person name="Bustamante C.D."/>
            <person name="Eichler E.E."/>
            <person name="Hahn M.W."/>
            <person name="Hardison R.C."/>
            <person name="Makova K.D."/>
            <person name="Miller W."/>
            <person name="Milosavljevic A."/>
            <person name="Palermo R.E."/>
            <person name="Siepel A."/>
            <person name="Sikela J.M."/>
            <person name="Attaway T."/>
            <person name="Bell S."/>
            <person name="Bernard K.E."/>
            <person name="Buhay C.J."/>
            <person name="Chandrabose M.N."/>
            <person name="Dao M."/>
            <person name="Davis C."/>
            <person name="Delehaunty K.D."/>
            <person name="Ding Y."/>
            <person name="Dinh H.H."/>
            <person name="Dugan-Rocha S."/>
            <person name="Fulton L.A."/>
            <person name="Gabisi R.A."/>
            <person name="Garner T.T."/>
            <person name="Godfrey J."/>
            <person name="Hawes A.C."/>
            <person name="Hernandez J."/>
            <person name="Hines S."/>
            <person name="Holder M."/>
            <person name="Hume J."/>
            <person name="Jhangiani S.N."/>
            <person name="Joshi V."/>
            <person name="Khan Z.M."/>
            <person name="Kirkness E.F."/>
            <person name="Cree A."/>
            <person name="Fowler R.G."/>
            <person name="Lee S."/>
            <person name="Lewis L.R."/>
            <person name="Li Z."/>
            <person name="Liu Y.-S."/>
            <person name="Moore S.M."/>
            <person name="Muzny D."/>
            <person name="Nazareth L.V."/>
            <person name="Ngo D.N."/>
            <person name="Okwuonu G.O."/>
            <person name="Pai G."/>
            <person name="Parker D."/>
            <person name="Paul H.A."/>
            <person name="Pfannkoch C."/>
            <person name="Pohl C.S."/>
            <person name="Rogers Y.-H.C."/>
            <person name="Ruiz S.J."/>
            <person name="Sabo A."/>
            <person name="Santibanez J."/>
            <person name="Schneider B.W."/>
            <person name="Smith S.M."/>
            <person name="Sodergren E."/>
            <person name="Svatek A.F."/>
            <person name="Utterback T.R."/>
            <person name="Vattathil S."/>
            <person name="Warren W."/>
            <person name="White C.S."/>
            <person name="Chinwalla A.T."/>
            <person name="Feng Y."/>
            <person name="Halpern A.L."/>
            <person name="Hillier L.W."/>
            <person name="Huang X."/>
            <person name="Minx P."/>
            <person name="Nelson J.O."/>
            <person name="Pepin K.H."/>
            <person name="Qin X."/>
            <person name="Sutton G.G."/>
            <person name="Venter E."/>
            <person name="Walenz B.P."/>
            <person name="Wallis J.W."/>
            <person name="Worley K.C."/>
            <person name="Yang S.-P."/>
            <person name="Jones S.M."/>
            <person name="Marra M.A."/>
            <person name="Rocchi M."/>
            <person name="Schein J.E."/>
            <person name="Baertsch R."/>
            <person name="Clarke L."/>
            <person name="Csuros M."/>
            <person name="Glasscock J."/>
            <person name="Harris R.A."/>
            <person name="Havlak P."/>
            <person name="Jackson A.R."/>
            <person name="Jiang H."/>
            <person name="Liu Y."/>
            <person name="Messina D.N."/>
            <person name="Shen Y."/>
            <person name="Song H.X.-Z."/>
            <person name="Wylie T."/>
            <person name="Zhang L."/>
            <person name="Birney E."/>
            <person name="Han K."/>
            <person name="Konkel M.K."/>
            <person name="Lee J."/>
            <person name="Smit A.F.A."/>
            <person name="Ullmer B."/>
            <person name="Wang H."/>
            <person name="Xing J."/>
            <person name="Burhans R."/>
            <person name="Cheng Z."/>
            <person name="Karro J.E."/>
            <person name="Ma J."/>
            <person name="Raney B."/>
            <person name="She X."/>
            <person name="Cox M.J."/>
            <person name="Demuth J.P."/>
            <person name="Dumas L.J."/>
            <person name="Han S.-G."/>
            <person name="Hopkins J."/>
            <person name="Karimpour-Fard A."/>
            <person name="Kim Y.H."/>
            <person name="Pollack J.R."/>
            <person name="Vinar T."/>
            <person name="Addo-Quaye C."/>
            <person name="Degenhardt J."/>
            <person name="Denby A."/>
            <person name="Hubisz M.J."/>
            <person name="Indap A."/>
            <person name="Kosiol C."/>
            <person name="Lahn B.T."/>
            <person name="Lawson H.A."/>
            <person name="Marklein A."/>
            <person name="Nielsen R."/>
            <person name="Vallender E.J."/>
            <person name="Clark A.G."/>
            <person name="Ferguson B."/>
            <person name="Hernandez R.D."/>
            <person name="Hirani K."/>
            <person name="Kehrer-Sawatzki H."/>
            <person name="Kolb J."/>
            <person name="Patil S."/>
            <person name="Pu L.-L."/>
            <person name="Ren Y."/>
            <person name="Smith D.G."/>
            <person name="Wheeler D.A."/>
            <person name="Schenck I."/>
            <person name="Ball E.V."/>
            <person name="Chen R."/>
            <person name="Cooper D.N."/>
            <person name="Giardine B."/>
            <person name="Hsu F."/>
            <person name="Kent W.J."/>
            <person name="Lesk A."/>
            <person name="Nelson D.L."/>
            <person name="O'brien W.E."/>
            <person name="Pruefer K."/>
            <person name="Stenson P.D."/>
            <person name="Wallace J.C."/>
            <person name="Ke H."/>
            <person name="Liu X.-M."/>
            <person name="Wang P."/>
            <person name="Xiang A.P."/>
            <person name="Yang F."/>
            <person name="Barber G.P."/>
            <person name="Haussler D."/>
            <person name="Karolchik D."/>
            <person name="Kern A.D."/>
            <person name="Kuhn R.M."/>
            <person name="Smith K.E."/>
            <person name="Zwieg A.S."/>
        </authorList>
    </citation>
    <scope>NUCLEOTIDE SEQUENCE [LARGE SCALE GENOMIC DNA]</scope>
    <source>
        <strain evidence="3">17573</strain>
    </source>
</reference>
<evidence type="ECO:0000313" key="3">
    <source>
        <dbReference type="Proteomes" id="UP000006718"/>
    </source>
</evidence>
<evidence type="ECO:0000313" key="2">
    <source>
        <dbReference type="Ensembl" id="ENSMMUP00000068719.1"/>
    </source>
</evidence>
<protein>
    <submittedName>
        <fullName evidence="2">Uncharacterized protein</fullName>
    </submittedName>
</protein>
<dbReference type="PANTHER" id="PTHR12138">
    <property type="entry name" value="PRIMATE-EXPANDED PROTEIN FAMILY"/>
    <property type="match status" value="1"/>
</dbReference>
<feature type="region of interest" description="Disordered" evidence="1">
    <location>
        <begin position="122"/>
        <end position="186"/>
    </location>
</feature>
<organism evidence="2 3">
    <name type="scientific">Macaca mulatta</name>
    <name type="common">Rhesus macaque</name>
    <dbReference type="NCBI Taxonomy" id="9544"/>
    <lineage>
        <taxon>Eukaryota</taxon>
        <taxon>Metazoa</taxon>
        <taxon>Chordata</taxon>
        <taxon>Craniata</taxon>
        <taxon>Vertebrata</taxon>
        <taxon>Euteleostomi</taxon>
        <taxon>Mammalia</taxon>
        <taxon>Eutheria</taxon>
        <taxon>Euarchontoglires</taxon>
        <taxon>Primates</taxon>
        <taxon>Haplorrhini</taxon>
        <taxon>Catarrhini</taxon>
        <taxon>Cercopithecidae</taxon>
        <taxon>Cercopithecinae</taxon>
        <taxon>Macaca</taxon>
    </lineage>
</organism>
<dbReference type="PANTHER" id="PTHR12138:SF133">
    <property type="entry name" value="SECRETED PROTEIN"/>
    <property type="match status" value="1"/>
</dbReference>
<dbReference type="InParanoid" id="A0A5F7ZSU1"/>
<dbReference type="AlphaFoldDB" id="A0A5F7ZSU1"/>
<reference evidence="2" key="3">
    <citation type="submission" date="2025-08" db="UniProtKB">
        <authorList>
            <consortium name="Ensembl"/>
        </authorList>
    </citation>
    <scope>IDENTIFICATION</scope>
    <source>
        <strain evidence="2">17573</strain>
    </source>
</reference>
<reference evidence="2" key="4">
    <citation type="submission" date="2025-09" db="UniProtKB">
        <authorList>
            <consortium name="Ensembl"/>
        </authorList>
    </citation>
    <scope>IDENTIFICATION</scope>
    <source>
        <strain evidence="2">17573</strain>
    </source>
</reference>
<proteinExistence type="predicted"/>
<evidence type="ECO:0000256" key="1">
    <source>
        <dbReference type="SAM" id="MobiDB-lite"/>
    </source>
</evidence>
<dbReference type="Bgee" id="ENSMMUG00000055701">
    <property type="expression patterns" value="Expressed in testis"/>
</dbReference>
<name>A0A5F7ZSU1_MACMU</name>
<accession>A0A5F7ZSU1</accession>
<reference evidence="2" key="2">
    <citation type="submission" date="2019-01" db="EMBL/GenBank/DDBJ databases">
        <authorList>
            <person name="Graves T."/>
            <person name="Eichler E.E."/>
            <person name="Wilson R.K."/>
        </authorList>
    </citation>
    <scope>NUCLEOTIDE SEQUENCE [LARGE SCALE GENOMIC DNA]</scope>
    <source>
        <strain evidence="2">17573</strain>
    </source>
</reference>
<dbReference type="GeneTree" id="ENSGT01120000271815"/>
<dbReference type="PRINTS" id="PR02045">
    <property type="entry name" value="F138DOMAIN"/>
</dbReference>
<dbReference type="Ensembl" id="ENSMMUT00000092381.1">
    <property type="protein sequence ID" value="ENSMMUP00000068719.1"/>
    <property type="gene ID" value="ENSMMUG00000055701.1"/>
</dbReference>
<dbReference type="VEuPathDB" id="HostDB:ENSMMUG00000055701"/>
<keyword evidence="3" id="KW-1185">Reference proteome</keyword>
<sequence>DRVSLCHSGWSEVAQSLLTATSTSWVQANSPASASRVAGIIGLCPHTWLIFIFLVETGFHRVGQAGLELLTSGDPPTLASQNAGITSVSHHARPITLLKVPLIPLPTFSCATLSPAFFSSPTHHPLAGQEGSAEAAPSQALESRVGRRQKAPGPAWTTPQALPGHSCPWGGHLPRADLHRVPQRPD</sequence>
<dbReference type="Proteomes" id="UP000006718">
    <property type="component" value="Chromosome 2"/>
</dbReference>
<feature type="compositionally biased region" description="Basic and acidic residues" evidence="1">
    <location>
        <begin position="174"/>
        <end position="186"/>
    </location>
</feature>